<accession>A0A098VZ70</accession>
<dbReference type="EMBL" id="JMKJ01000017">
    <property type="protein sequence ID" value="KGG53041.1"/>
    <property type="molecule type" value="Genomic_DNA"/>
</dbReference>
<evidence type="ECO:0000256" key="4">
    <source>
        <dbReference type="ARBA" id="ARBA00022660"/>
    </source>
</evidence>
<evidence type="ECO:0000256" key="5">
    <source>
        <dbReference type="ARBA" id="ARBA00022692"/>
    </source>
</evidence>
<comment type="function">
    <text evidence="11">Component of the ubiquinol-cytochrome c oxidoreductase, a multisubunit transmembrane complex that is part of the mitochondrial electron transport chain which drives oxidative phosphorylation. The complex plays an important role in the uptake of multiple carbon sources present in different host niches.</text>
</comment>
<keyword evidence="8 11" id="KW-1133">Transmembrane helix</keyword>
<keyword evidence="10 11" id="KW-0472">Membrane</keyword>
<dbReference type="GO" id="GO:0006122">
    <property type="term" value="P:mitochondrial electron transport, ubiquinol to cytochrome c"/>
    <property type="evidence" value="ECO:0007669"/>
    <property type="project" value="UniProtKB-UniRule"/>
</dbReference>
<name>A0A098VZ70_9MICR</name>
<evidence type="ECO:0000256" key="11">
    <source>
        <dbReference type="RuleBase" id="RU368118"/>
    </source>
</evidence>
<dbReference type="GO" id="GO:0005743">
    <property type="term" value="C:mitochondrial inner membrane"/>
    <property type="evidence" value="ECO:0007669"/>
    <property type="project" value="UniProtKB-SubCell"/>
</dbReference>
<dbReference type="InterPro" id="IPR004205">
    <property type="entry name" value="Cyt_bc1_su8"/>
</dbReference>
<dbReference type="Proteomes" id="UP000029725">
    <property type="component" value="Unassembled WGS sequence"/>
</dbReference>
<dbReference type="SUPFAM" id="SSF81508">
    <property type="entry name" value="Ubiquinone-binding protein QP-C of cytochrome bc1 complex (Ubiquinol-cytochrome c reductase)"/>
    <property type="match status" value="1"/>
</dbReference>
<evidence type="ECO:0000313" key="12">
    <source>
        <dbReference type="EMBL" id="KGG53041.1"/>
    </source>
</evidence>
<dbReference type="Gene3D" id="1.20.5.210">
    <property type="entry name" value="Cytochrome b-c1 complex subunit 8"/>
    <property type="match status" value="1"/>
</dbReference>
<organism evidence="12 13">
    <name type="scientific">Mitosporidium daphniae</name>
    <dbReference type="NCBI Taxonomy" id="1485682"/>
    <lineage>
        <taxon>Eukaryota</taxon>
        <taxon>Fungi</taxon>
        <taxon>Fungi incertae sedis</taxon>
        <taxon>Microsporidia</taxon>
        <taxon>Mitosporidium</taxon>
    </lineage>
</organism>
<reference evidence="12 13" key="1">
    <citation type="submission" date="2014-04" db="EMBL/GenBank/DDBJ databases">
        <title>A new species of microsporidia sheds light on the evolution of extreme parasitism.</title>
        <authorList>
            <person name="Haag K.L."/>
            <person name="James T.Y."/>
            <person name="Larsson R."/>
            <person name="Schaer T.M."/>
            <person name="Refardt D."/>
            <person name="Pombert J.-F."/>
            <person name="Ebert D."/>
        </authorList>
    </citation>
    <scope>NUCLEOTIDE SEQUENCE [LARGE SCALE GENOMIC DNA]</scope>
    <source>
        <strain evidence="12 13">UGP3</strain>
        <tissue evidence="12">Spores</tissue>
    </source>
</reference>
<comment type="subunit">
    <text evidence="11">Component of the ubiquinol-cytochrome c oxidoreductase (cytochrome b-c1 complex, complex III, CIII), a multisubunit enzyme composed of 3 respiratory subunits cytochrome b, cytochrome c1 and Rieske protein, 2 core protein subunits, and additional low-molecular weight protein subunits. The complex exists as an obligatory dimer and forms supercomplexes (SCs) in the inner mitochondrial membrane with cytochrome c oxidase (complex IV, CIV).</text>
</comment>
<keyword evidence="4 11" id="KW-0679">Respiratory chain</keyword>
<keyword evidence="3 11" id="KW-0813">Transport</keyword>
<comment type="caution">
    <text evidence="12">The sequence shown here is derived from an EMBL/GenBank/DDBJ whole genome shotgun (WGS) entry which is preliminary data.</text>
</comment>
<evidence type="ECO:0000256" key="9">
    <source>
        <dbReference type="ARBA" id="ARBA00023128"/>
    </source>
</evidence>
<dbReference type="InterPro" id="IPR036642">
    <property type="entry name" value="Cyt_bc1_su8_sf"/>
</dbReference>
<feature type="transmembrane region" description="Helical" evidence="11">
    <location>
        <begin position="108"/>
        <end position="127"/>
    </location>
</feature>
<evidence type="ECO:0000256" key="3">
    <source>
        <dbReference type="ARBA" id="ARBA00022448"/>
    </source>
</evidence>
<evidence type="ECO:0000256" key="6">
    <source>
        <dbReference type="ARBA" id="ARBA00022792"/>
    </source>
</evidence>
<evidence type="ECO:0000256" key="8">
    <source>
        <dbReference type="ARBA" id="ARBA00022989"/>
    </source>
</evidence>
<dbReference type="HOGENOM" id="CLU_1740987_0_0_1"/>
<keyword evidence="13" id="KW-1185">Reference proteome</keyword>
<keyword evidence="7 11" id="KW-0249">Electron transport</keyword>
<dbReference type="VEuPathDB" id="MicrosporidiaDB:DI09_115p70"/>
<dbReference type="AlphaFoldDB" id="A0A098VZ70"/>
<evidence type="ECO:0000256" key="7">
    <source>
        <dbReference type="ARBA" id="ARBA00022982"/>
    </source>
</evidence>
<evidence type="ECO:0000256" key="2">
    <source>
        <dbReference type="ARBA" id="ARBA00007668"/>
    </source>
</evidence>
<comment type="subcellular location">
    <subcellularLocation>
        <location evidence="1 11">Mitochondrion inner membrane</location>
        <topology evidence="1 11">Single-pass membrane protein</topology>
    </subcellularLocation>
</comment>
<protein>
    <recommendedName>
        <fullName evidence="11">Cytochrome b-c1 complex subunit 8</fullName>
    </recommendedName>
    <alternativeName>
        <fullName evidence="11">Complex III subunit 8</fullName>
    </alternativeName>
</protein>
<keyword evidence="6 11" id="KW-0999">Mitochondrion inner membrane</keyword>
<keyword evidence="9 11" id="KW-0496">Mitochondrion</keyword>
<dbReference type="GeneID" id="25258077"/>
<comment type="similarity">
    <text evidence="2 11">Belongs to the UQCRQ/QCR8 family.</text>
</comment>
<dbReference type="Pfam" id="PF02939">
    <property type="entry name" value="UcrQ"/>
    <property type="match status" value="1"/>
</dbReference>
<evidence type="ECO:0000256" key="1">
    <source>
        <dbReference type="ARBA" id="ARBA00004434"/>
    </source>
</evidence>
<evidence type="ECO:0000313" key="13">
    <source>
        <dbReference type="Proteomes" id="UP000029725"/>
    </source>
</evidence>
<gene>
    <name evidence="12" type="ORF">DI09_115p70</name>
</gene>
<sequence length="150" mass="16914">MEILVVNICCPTTRLLIGDTCNASYLFKCSGVSFECSNLNLFCAPIKVQGGTGRVLILSMGQDNANNWWRFRYRNVFQYGISPFYQKAVLNDFAYESKKLLIHSTKNVLAFVPFGLGAIGLVMWANADHKKRHRKAYHHHESGHITAAES</sequence>
<dbReference type="RefSeq" id="XP_013239477.1">
    <property type="nucleotide sequence ID" value="XM_013384023.1"/>
</dbReference>
<proteinExistence type="inferred from homology"/>
<evidence type="ECO:0000256" key="10">
    <source>
        <dbReference type="ARBA" id="ARBA00023136"/>
    </source>
</evidence>
<keyword evidence="5 11" id="KW-0812">Transmembrane</keyword>
<dbReference type="GO" id="GO:0045275">
    <property type="term" value="C:respiratory chain complex III"/>
    <property type="evidence" value="ECO:0007669"/>
    <property type="project" value="UniProtKB-UniRule"/>
</dbReference>